<dbReference type="EMBL" id="BK014818">
    <property type="protein sequence ID" value="DAD77155.1"/>
    <property type="molecule type" value="Genomic_DNA"/>
</dbReference>
<proteinExistence type="predicted"/>
<accession>A0A8S5M557</accession>
<name>A0A8S5M557_9CAUD</name>
<reference evidence="1" key="1">
    <citation type="journal article" date="2021" name="Proc. Natl. Acad. Sci. U.S.A.">
        <title>A Catalog of Tens of Thousands of Viruses from Human Metagenomes Reveals Hidden Associations with Chronic Diseases.</title>
        <authorList>
            <person name="Tisza M.J."/>
            <person name="Buck C.B."/>
        </authorList>
    </citation>
    <scope>NUCLEOTIDE SEQUENCE</scope>
    <source>
        <strain evidence="1">CtMYd37</strain>
    </source>
</reference>
<evidence type="ECO:0000313" key="1">
    <source>
        <dbReference type="EMBL" id="DAD77155.1"/>
    </source>
</evidence>
<organism evidence="1">
    <name type="scientific">Siphoviridae sp. ctMYd37</name>
    <dbReference type="NCBI Taxonomy" id="2826260"/>
    <lineage>
        <taxon>Viruses</taxon>
        <taxon>Duplodnaviria</taxon>
        <taxon>Heunggongvirae</taxon>
        <taxon>Uroviricota</taxon>
        <taxon>Caudoviricetes</taxon>
    </lineage>
</organism>
<protein>
    <submittedName>
        <fullName evidence="1">Avd-like-generating retroelement protein</fullName>
    </submittedName>
</protein>
<sequence>MSVLKNKRDLSDMEFYKNAIRMTHELTNWMMRNFGTQRNPRSVNQVIKNISEDDQKTIDDIFSKYGQSPNHEFVSEFPKWYVDRKRKRLLDLCDELIENITNANSIYPTEEFLHEEYAMRREFQWMAICNCKDIEQVLQGIRADFRIDINKVERFLELSKTEVDLIKGWRHSDNKTRKDIEKKIEDKKKKESKGK</sequence>